<feature type="non-terminal residue" evidence="6">
    <location>
        <position position="918"/>
    </location>
</feature>
<feature type="domain" description="RTG2 C-terminal" evidence="5">
    <location>
        <begin position="574"/>
        <end position="702"/>
    </location>
</feature>
<dbReference type="Pfam" id="PF23566">
    <property type="entry name" value="RTG2_C"/>
    <property type="match status" value="1"/>
</dbReference>
<feature type="domain" description="Ppx/GppA phosphatase N-terminal" evidence="3">
    <location>
        <begin position="238"/>
        <end position="550"/>
    </location>
</feature>
<proteinExistence type="predicted"/>
<evidence type="ECO:0000256" key="2">
    <source>
        <dbReference type="SAM" id="Phobius"/>
    </source>
</evidence>
<dbReference type="Gene3D" id="3.30.420.150">
    <property type="entry name" value="Exopolyphosphatase. Domain 2"/>
    <property type="match status" value="1"/>
</dbReference>
<name>A0A261XW45_9FUNG</name>
<keyword evidence="7" id="KW-1185">Reference proteome</keyword>
<dbReference type="InterPro" id="IPR057512">
    <property type="entry name" value="RTG2_C"/>
</dbReference>
<gene>
    <name evidence="6" type="ORF">BZG36_04200</name>
</gene>
<dbReference type="SUPFAM" id="SSF53067">
    <property type="entry name" value="Actin-like ATPase domain"/>
    <property type="match status" value="2"/>
</dbReference>
<evidence type="ECO:0000259" key="3">
    <source>
        <dbReference type="Pfam" id="PF02541"/>
    </source>
</evidence>
<feature type="transmembrane region" description="Helical" evidence="2">
    <location>
        <begin position="88"/>
        <end position="111"/>
    </location>
</feature>
<dbReference type="EMBL" id="MVBO01000142">
    <property type="protein sequence ID" value="OZJ02577.1"/>
    <property type="molecule type" value="Genomic_DNA"/>
</dbReference>
<organism evidence="6 7">
    <name type="scientific">Bifiguratus adelaidae</name>
    <dbReference type="NCBI Taxonomy" id="1938954"/>
    <lineage>
        <taxon>Eukaryota</taxon>
        <taxon>Fungi</taxon>
        <taxon>Fungi incertae sedis</taxon>
        <taxon>Mucoromycota</taxon>
        <taxon>Mucoromycotina</taxon>
        <taxon>Endogonomycetes</taxon>
        <taxon>Endogonales</taxon>
        <taxon>Endogonales incertae sedis</taxon>
        <taxon>Bifiguratus</taxon>
    </lineage>
</organism>
<feature type="compositionally biased region" description="Low complexity" evidence="1">
    <location>
        <begin position="57"/>
        <end position="68"/>
    </location>
</feature>
<comment type="caution">
    <text evidence="6">The sequence shown here is derived from an EMBL/GenBank/DDBJ whole genome shotgun (WGS) entry which is preliminary data.</text>
</comment>
<evidence type="ECO:0008006" key="8">
    <source>
        <dbReference type="Google" id="ProtNLM"/>
    </source>
</evidence>
<dbReference type="PANTHER" id="PTHR30005:SF0">
    <property type="entry name" value="RETROGRADE REGULATION PROTEIN 2"/>
    <property type="match status" value="1"/>
</dbReference>
<feature type="domain" description="DUF1279" evidence="4">
    <location>
        <begin position="80"/>
        <end position="209"/>
    </location>
</feature>
<dbReference type="PANTHER" id="PTHR30005">
    <property type="entry name" value="EXOPOLYPHOSPHATASE"/>
    <property type="match status" value="1"/>
</dbReference>
<evidence type="ECO:0000313" key="6">
    <source>
        <dbReference type="EMBL" id="OZJ02577.1"/>
    </source>
</evidence>
<dbReference type="InterPro" id="IPR050273">
    <property type="entry name" value="GppA/Ppx_hydrolase"/>
</dbReference>
<keyword evidence="2" id="KW-0472">Membrane</keyword>
<dbReference type="Pfam" id="PF06916">
    <property type="entry name" value="FAM210A-B_dom"/>
    <property type="match status" value="1"/>
</dbReference>
<dbReference type="GO" id="GO:0006357">
    <property type="term" value="P:regulation of transcription by RNA polymerase II"/>
    <property type="evidence" value="ECO:0007669"/>
    <property type="project" value="TreeGrafter"/>
</dbReference>
<dbReference type="Pfam" id="PF02541">
    <property type="entry name" value="Ppx-GppA"/>
    <property type="match status" value="1"/>
</dbReference>
<dbReference type="Gene3D" id="3.30.420.40">
    <property type="match status" value="1"/>
</dbReference>
<dbReference type="OrthoDB" id="2014654at2759"/>
<reference evidence="6 7" key="1">
    <citation type="journal article" date="2017" name="Mycologia">
        <title>Bifiguratus adelaidae, gen. et sp. nov., a new member of Mucoromycotina in endophytic and soil-dwelling habitats.</title>
        <authorList>
            <person name="Torres-Cruz T.J."/>
            <person name="Billingsley Tobias T.L."/>
            <person name="Almatruk M."/>
            <person name="Hesse C."/>
            <person name="Kuske C.R."/>
            <person name="Desiro A."/>
            <person name="Benucci G.M."/>
            <person name="Bonito G."/>
            <person name="Stajich J.E."/>
            <person name="Dunlap C."/>
            <person name="Arnold A.E."/>
            <person name="Porras-Alfaro A."/>
        </authorList>
    </citation>
    <scope>NUCLEOTIDE SEQUENCE [LARGE SCALE GENOMIC DNA]</scope>
    <source>
        <strain evidence="6 7">AZ0501</strain>
    </source>
</reference>
<keyword evidence="2" id="KW-0812">Transmembrane</keyword>
<evidence type="ECO:0000259" key="5">
    <source>
        <dbReference type="Pfam" id="PF23566"/>
    </source>
</evidence>
<accession>A0A261XW45</accession>
<keyword evidence="2" id="KW-1133">Transmembrane helix</keyword>
<dbReference type="Proteomes" id="UP000242875">
    <property type="component" value="Unassembled WGS sequence"/>
</dbReference>
<sequence>MLPTLRQYHIITQHAPLHHPSIQLSPFSRWVQPLKLKEPSAASKAIFSRGLAKHVVPSPAAANPPSISTGKPTRQTRTGRLRDLMNKYGYAAVGVYLALSCVDLGITFAAIKFAGADKVKRLEEKAKKQVKDWLGWESKPKAEEEKEWQSYMVRIVHYIFPEKHKTEDESSNGTDGDQPSFASLFAIAYAIHKTILLPVRVGLTAWITPPLVKKLQSMGWNLGRKALTKGRQALTCAERVPISLIEAQRDDGYIPESVMRDVLISFQRFQRLARDANVQQVRVIATEATRKANNSVQFVRAIEEITGWRVEILSKDEEAEVSTNGVIGSYHRPEGLVVDLGGGSVELNYVVLRDLPANGARDTTVSPFEMSVDATALPYGAASLKNRLESLPASKRLALLDEIVQQMQRARDNMQIPDRLLNKAESEGGFDIYMSGGGFRALGYMCMARPFTVPLHKKNGSSKSLPYPIPVINGYTIAGDELLDLAEQYKDADPDDLVQQLKVFRVSKRRARLIPACSWVVIAMWRVFKIRKVYFSEGGVRQGICFKMLTPEDKLKDPLIEGIRYYAQTMPTTMNSKESEDVYNLVCQAIPDYLRDPSTSPLSLHRLLPAAILLSNLTSHYPKESRAYVSYHTCLAGGFLSNVPGFTHADRARLALILAYRQGGEIADASLEAVKLVAGNEDIRGLCRYVGQILELVFAVSPLRPGLAGCVEGGIGLRFEWRQVKALDGFGTSYSFSNSKTTPPFHVVVSIPRGRNPLLQAPSVAAMFNELGGVSKDGDLVNALLDGMDADRLTASTASNLRRMSSGEEVIEGSNENSWSNLIKVGMKDYDIKSYQKMLYTRAYALTSDSLGFSSPAHLSQAKDAPEVDLDEYTALTESVHKENNIKRKPSGAFIQEQASETAPMQVPTLSYGAIKAT</sequence>
<feature type="region of interest" description="Disordered" evidence="1">
    <location>
        <begin position="56"/>
        <end position="76"/>
    </location>
</feature>
<dbReference type="InterPro" id="IPR009688">
    <property type="entry name" value="FAM210A/B-like_dom"/>
</dbReference>
<protein>
    <recommendedName>
        <fullName evidence="8">Ppx/GppA phosphatase domain-containing protein</fullName>
    </recommendedName>
</protein>
<dbReference type="InterPro" id="IPR043129">
    <property type="entry name" value="ATPase_NBD"/>
</dbReference>
<evidence type="ECO:0000256" key="1">
    <source>
        <dbReference type="SAM" id="MobiDB-lite"/>
    </source>
</evidence>
<dbReference type="InterPro" id="IPR003695">
    <property type="entry name" value="Ppx_GppA_N"/>
</dbReference>
<evidence type="ECO:0000259" key="4">
    <source>
        <dbReference type="Pfam" id="PF06916"/>
    </source>
</evidence>
<evidence type="ECO:0000313" key="7">
    <source>
        <dbReference type="Proteomes" id="UP000242875"/>
    </source>
</evidence>
<dbReference type="Gene3D" id="1.10.3210.10">
    <property type="entry name" value="Hypothetical protein af1432"/>
    <property type="match status" value="1"/>
</dbReference>
<dbReference type="AlphaFoldDB" id="A0A261XW45"/>